<accession>A0ABP8JN42</accession>
<evidence type="ECO:0000256" key="2">
    <source>
        <dbReference type="SAM" id="Phobius"/>
    </source>
</evidence>
<keyword evidence="2" id="KW-0472">Membrane</keyword>
<proteinExistence type="inferred from homology"/>
<dbReference type="InterPro" id="IPR050922">
    <property type="entry name" value="LytR/CpsA/Psr_CW_biosynth"/>
</dbReference>
<dbReference type="PANTHER" id="PTHR33392">
    <property type="entry name" value="POLYISOPRENYL-TEICHOIC ACID--PEPTIDOGLYCAN TEICHOIC ACID TRANSFERASE TAGU"/>
    <property type="match status" value="1"/>
</dbReference>
<comment type="similarity">
    <text evidence="1">Belongs to the LytR/CpsA/Psr (LCP) family.</text>
</comment>
<evidence type="ECO:0000256" key="1">
    <source>
        <dbReference type="ARBA" id="ARBA00006068"/>
    </source>
</evidence>
<dbReference type="Pfam" id="PF03816">
    <property type="entry name" value="LytR_cpsA_psr"/>
    <property type="match status" value="1"/>
</dbReference>
<feature type="transmembrane region" description="Helical" evidence="2">
    <location>
        <begin position="85"/>
        <end position="110"/>
    </location>
</feature>
<name>A0ABP8JN42_9MICO</name>
<evidence type="ECO:0000259" key="3">
    <source>
        <dbReference type="Pfam" id="PF03816"/>
    </source>
</evidence>
<dbReference type="EMBL" id="BAABGL010000017">
    <property type="protein sequence ID" value="GAA4393302.1"/>
    <property type="molecule type" value="Genomic_DNA"/>
</dbReference>
<keyword evidence="5" id="KW-1185">Reference proteome</keyword>
<dbReference type="InterPro" id="IPR004474">
    <property type="entry name" value="LytR_CpsA_psr"/>
</dbReference>
<evidence type="ECO:0000313" key="5">
    <source>
        <dbReference type="Proteomes" id="UP001500642"/>
    </source>
</evidence>
<sequence>MPRTPKYTDPIRFPQYADRSTRDVRGWILLVSTILLPGSVQSLFGVRRFARFALGLSLATWALVVLVGLAALLRRQLVFTLATNPLVLGLLTLWALVLGVVWLVALVDTVRRIRLVGLSPRTCLGVVAAALVSVLVIGGGLAWGTVTLNSQRQLISEIFAGGLGVRPSDGRYNVALLGTDAGKGREGIRPDSISLVSIDADTGESVIIGLPRNLQNVPFAEDSPLRSQYPQGYDCGDECLINAVYQLGEQHPEGFDDGSPAGAQAMKDAISGATGVDVHYYAMIDLKGFESLIDAMGGISLVSGKRVPISAPVDKATGKHGPVRGWIEPGELHLDGFHALWYARSREFASDYERMVRQRCVQEAMIAQLDPATVLTRYQSIAQAAPEVVSTDIPQLQVDRFVDLALKAKSQKIRSLNLTPPEVVPADPDYAAVHALVAEALEPAEARAASPDEPAVLAAGAAPAGLDPVAGAVPGAVLAAAPTEGGGDEKDRAICYVP</sequence>
<keyword evidence="2" id="KW-0812">Transmembrane</keyword>
<protein>
    <recommendedName>
        <fullName evidence="3">Cell envelope-related transcriptional attenuator domain-containing protein</fullName>
    </recommendedName>
</protein>
<dbReference type="RefSeq" id="WP_295691020.1">
    <property type="nucleotide sequence ID" value="NZ_BAABGL010000017.1"/>
</dbReference>
<gene>
    <name evidence="4" type="ORF">GCM10023167_22200</name>
</gene>
<dbReference type="Proteomes" id="UP001500642">
    <property type="component" value="Unassembled WGS sequence"/>
</dbReference>
<feature type="domain" description="Cell envelope-related transcriptional attenuator" evidence="3">
    <location>
        <begin position="190"/>
        <end position="369"/>
    </location>
</feature>
<keyword evidence="2" id="KW-1133">Transmembrane helix</keyword>
<dbReference type="PANTHER" id="PTHR33392:SF6">
    <property type="entry name" value="POLYISOPRENYL-TEICHOIC ACID--PEPTIDOGLYCAN TEICHOIC ACID TRANSFERASE TAGU"/>
    <property type="match status" value="1"/>
</dbReference>
<dbReference type="Gene3D" id="3.40.630.190">
    <property type="entry name" value="LCP protein"/>
    <property type="match status" value="1"/>
</dbReference>
<feature type="transmembrane region" description="Helical" evidence="2">
    <location>
        <begin position="26"/>
        <end position="46"/>
    </location>
</feature>
<comment type="caution">
    <text evidence="4">The sequence shown here is derived from an EMBL/GenBank/DDBJ whole genome shotgun (WGS) entry which is preliminary data.</text>
</comment>
<feature type="transmembrane region" description="Helical" evidence="2">
    <location>
        <begin position="53"/>
        <end position="73"/>
    </location>
</feature>
<evidence type="ECO:0000313" key="4">
    <source>
        <dbReference type="EMBL" id="GAA4393302.1"/>
    </source>
</evidence>
<organism evidence="4 5">
    <name type="scientific">Brevibacterium pityocampae</name>
    <dbReference type="NCBI Taxonomy" id="506594"/>
    <lineage>
        <taxon>Bacteria</taxon>
        <taxon>Bacillati</taxon>
        <taxon>Actinomycetota</taxon>
        <taxon>Actinomycetes</taxon>
        <taxon>Micrococcales</taxon>
        <taxon>Brevibacteriaceae</taxon>
        <taxon>Brevibacterium</taxon>
    </lineage>
</organism>
<feature type="transmembrane region" description="Helical" evidence="2">
    <location>
        <begin position="122"/>
        <end position="143"/>
    </location>
</feature>
<reference evidence="5" key="1">
    <citation type="journal article" date="2019" name="Int. J. Syst. Evol. Microbiol.">
        <title>The Global Catalogue of Microorganisms (GCM) 10K type strain sequencing project: providing services to taxonomists for standard genome sequencing and annotation.</title>
        <authorList>
            <consortium name="The Broad Institute Genomics Platform"/>
            <consortium name="The Broad Institute Genome Sequencing Center for Infectious Disease"/>
            <person name="Wu L."/>
            <person name="Ma J."/>
        </authorList>
    </citation>
    <scope>NUCLEOTIDE SEQUENCE [LARGE SCALE GENOMIC DNA]</scope>
    <source>
        <strain evidence="5">JCM 17808</strain>
    </source>
</reference>